<protein>
    <submittedName>
        <fullName evidence="1">Uncharacterized protein</fullName>
    </submittedName>
</protein>
<dbReference type="EMBL" id="ABSV01001793">
    <property type="protein sequence ID" value="EDZ70207.1"/>
    <property type="molecule type" value="Genomic_DNA"/>
</dbReference>
<sequence>MQDICYDLLEQKFFVREIKFASAYYLRTGKALNNSKTPIFQRKHSLPAWLSSAVIITAPVSNDGSHSILFARKTLRMIMPMFSPLFNRSPDDCPSHLTATHIFQQFSAMLDYGQSTKEATNKRRLIKSSDLLVALDRNCIPSAPFVPEIALRKSGAVGS</sequence>
<dbReference type="Proteomes" id="UP000008988">
    <property type="component" value="Unassembled WGS sequence"/>
</dbReference>
<organism evidence="1 2">
    <name type="scientific">Saccharomyces cerevisiae (strain AWRI1631)</name>
    <name type="common">Baker's yeast</name>
    <dbReference type="NCBI Taxonomy" id="545124"/>
    <lineage>
        <taxon>Eukaryota</taxon>
        <taxon>Fungi</taxon>
        <taxon>Dikarya</taxon>
        <taxon>Ascomycota</taxon>
        <taxon>Saccharomycotina</taxon>
        <taxon>Saccharomycetes</taxon>
        <taxon>Saccharomycetales</taxon>
        <taxon>Saccharomycetaceae</taxon>
        <taxon>Saccharomyces</taxon>
    </lineage>
</organism>
<evidence type="ECO:0000313" key="1">
    <source>
        <dbReference type="EMBL" id="EDZ70207.1"/>
    </source>
</evidence>
<reference evidence="1 2" key="1">
    <citation type="journal article" date="2008" name="FEMS Yeast Res.">
        <title>Comparative genome analysis of a Saccharomyces cerevisiae wine strain.</title>
        <authorList>
            <person name="Borneman A.R."/>
            <person name="Forgan A.H."/>
            <person name="Pretorius I.S."/>
            <person name="Chambers P.J."/>
        </authorList>
    </citation>
    <scope>NUCLEOTIDE SEQUENCE [LARGE SCALE GENOMIC DNA]</scope>
    <source>
        <strain evidence="1 2">AWRI1631</strain>
    </source>
</reference>
<dbReference type="AlphaFoldDB" id="B5VPD4"/>
<name>B5VPD4_YEAS6</name>
<gene>
    <name evidence="1" type="ORF">AWRI1631_131470</name>
</gene>
<proteinExistence type="predicted"/>
<comment type="caution">
    <text evidence="1">The sequence shown here is derived from an EMBL/GenBank/DDBJ whole genome shotgun (WGS) entry which is preliminary data.</text>
</comment>
<accession>B5VPD4</accession>
<evidence type="ECO:0000313" key="2">
    <source>
        <dbReference type="Proteomes" id="UP000008988"/>
    </source>
</evidence>
<dbReference type="OrthoDB" id="4039026at2759"/>